<dbReference type="Pfam" id="PF22669">
    <property type="entry name" value="Exo_endo_phos2"/>
    <property type="match status" value="1"/>
</dbReference>
<dbReference type="GO" id="GO:0031901">
    <property type="term" value="C:early endosome membrane"/>
    <property type="evidence" value="ECO:0007669"/>
    <property type="project" value="UniProtKB-SubCell"/>
</dbReference>
<dbReference type="InterPro" id="IPR013783">
    <property type="entry name" value="Ig-like_fold"/>
</dbReference>
<dbReference type="Pfam" id="PF16776">
    <property type="entry name" value="INPP5B_PH"/>
    <property type="match status" value="1"/>
</dbReference>
<dbReference type="FunFam" id="2.60.40.10:FF:000132">
    <property type="entry name" value="Inositol polyphosphate 5-phosphatase OCRL-1 isoform b"/>
    <property type="match status" value="1"/>
</dbReference>
<evidence type="ECO:0000256" key="3">
    <source>
        <dbReference type="ARBA" id="ARBA00013044"/>
    </source>
</evidence>
<dbReference type="PANTHER" id="PTHR11200:SF300">
    <property type="entry name" value="TYPE II INOSITOL 1,4,5-TRISPHOSPHATE 5-PHOSPHATASE"/>
    <property type="match status" value="1"/>
</dbReference>
<accession>A0A6P9BEC1</accession>
<evidence type="ECO:0000313" key="9">
    <source>
        <dbReference type="RefSeq" id="XP_034269208.1"/>
    </source>
</evidence>
<dbReference type="SUPFAM" id="SSF48350">
    <property type="entry name" value="GTPase activation domain, GAP"/>
    <property type="match status" value="1"/>
</dbReference>
<dbReference type="EC" id="3.1.3.36" evidence="3"/>
<feature type="domain" description="Rho-GAP" evidence="7">
    <location>
        <begin position="702"/>
        <end position="886"/>
    </location>
</feature>
<dbReference type="GO" id="GO:0052658">
    <property type="term" value="F:inositol-1,4,5-trisphosphate 5-phosphatase activity"/>
    <property type="evidence" value="ECO:0007669"/>
    <property type="project" value="TreeGrafter"/>
</dbReference>
<dbReference type="GO" id="GO:0005829">
    <property type="term" value="C:cytosol"/>
    <property type="evidence" value="ECO:0007669"/>
    <property type="project" value="TreeGrafter"/>
</dbReference>
<dbReference type="InterPro" id="IPR008936">
    <property type="entry name" value="Rho_GTPase_activation_prot"/>
</dbReference>
<evidence type="ECO:0000259" key="7">
    <source>
        <dbReference type="PROSITE" id="PS50238"/>
    </source>
</evidence>
<evidence type="ECO:0000256" key="1">
    <source>
        <dbReference type="ARBA" id="ARBA00004146"/>
    </source>
</evidence>
<dbReference type="FunFam" id="1.10.555.10:FF:000012">
    <property type="entry name" value="Putative inositol polyphosphate 5-phosphatase OCRL-1"/>
    <property type="match status" value="1"/>
</dbReference>
<dbReference type="Gene3D" id="2.60.40.10">
    <property type="entry name" value="Immunoglobulins"/>
    <property type="match status" value="1"/>
</dbReference>
<evidence type="ECO:0000256" key="2">
    <source>
        <dbReference type="ARBA" id="ARBA00004580"/>
    </source>
</evidence>
<dbReference type="Gene3D" id="2.30.29.110">
    <property type="match status" value="1"/>
</dbReference>
<dbReference type="GO" id="GO:0004439">
    <property type="term" value="F:phosphatidylinositol-4,5-bisphosphate 5-phosphatase activity"/>
    <property type="evidence" value="ECO:0007669"/>
    <property type="project" value="UniProtKB-EC"/>
</dbReference>
<gene>
    <name evidence="9" type="primary">INPP5B</name>
</gene>
<dbReference type="GeneID" id="117663282"/>
<evidence type="ECO:0000256" key="5">
    <source>
        <dbReference type="ARBA" id="ARBA00023329"/>
    </source>
</evidence>
<dbReference type="SUPFAM" id="SSF56219">
    <property type="entry name" value="DNase I-like"/>
    <property type="match status" value="1"/>
</dbReference>
<keyword evidence="5" id="KW-0968">Cytoplasmic vesicle</keyword>
<dbReference type="OMA" id="MRVGAMS"/>
<keyword evidence="8" id="KW-1185">Reference proteome</keyword>
<dbReference type="RefSeq" id="XP_034269208.1">
    <property type="nucleotide sequence ID" value="XM_034413317.2"/>
</dbReference>
<dbReference type="InterPro" id="IPR036691">
    <property type="entry name" value="Endo/exonu/phosph_ase_sf"/>
</dbReference>
<dbReference type="InterPro" id="IPR048869">
    <property type="entry name" value="OCRL-1_2_ASH"/>
</dbReference>
<dbReference type="OrthoDB" id="295078at2759"/>
<dbReference type="Proteomes" id="UP001652622">
    <property type="component" value="Unplaced"/>
</dbReference>
<dbReference type="InterPro" id="IPR046985">
    <property type="entry name" value="IP5"/>
</dbReference>
<dbReference type="CDD" id="cd04380">
    <property type="entry name" value="RhoGAP_OCRL1"/>
    <property type="match status" value="1"/>
</dbReference>
<dbReference type="InterPro" id="IPR047078">
    <property type="entry name" value="RhoGAP_OCRL1"/>
</dbReference>
<feature type="region of interest" description="Disordered" evidence="6">
    <location>
        <begin position="138"/>
        <end position="213"/>
    </location>
</feature>
<dbReference type="InParanoid" id="A0A6P9BEC1"/>
<dbReference type="SMART" id="SM00324">
    <property type="entry name" value="RhoGAP"/>
    <property type="match status" value="1"/>
</dbReference>
<evidence type="ECO:0000313" key="8">
    <source>
        <dbReference type="Proteomes" id="UP001652622"/>
    </source>
</evidence>
<sequence>MDQSGVVQEALAAGQTCLAAVQGTLVVGQASLESRLLGLVESGGRCLVCLYTHRRMAIAAEDLCLERVLRLEEGFALEEVAMETELPTLGSDVTIRIVSPEANLLVRLPFGSQTQMFLREVRKRCVAGGTVLKPAWPAGRSDHASSQGCSVFPGIAGKEDLPPEGETWPGRSKGQSVPGGAPRPSLSPSLLISRPSKTHREETPNVLASSETLGQRRPTLKSQLLQKEDLYTSLCHFKFFVGSYNVNGRAPQESLLPWLSHDADPPDVYCVGFQALDLSQEAAMFNDTPREEEWFEAVTKSLHPRAKYAKIKVVWHVGILLLLCMRRELAANVSDVCGVTVGSLGGTDIKGAVAIRFRFHSTTICVANAHLTAHPPESEQYSQDIRDICARLQFFQQDPSLPTIPLSQHDIVVWLGDLNSQLEQQNMDQVKKLVEAQEFRALYRHDQLRSQMEAKRVFEDFTEGEVIFQPTYKYKISSDEWDTSEQYCAFAWCDRILFKGETISQLDYRNHLTLRNSDHKPVSAVFDIAVKVVDEQLYRKVFGETVSSMDKRENASIPSVTLSKREFFFRDVKFMQLQMDVLIICNGPTPCQFEFICKPHESSYCKPWLTAKPSKGFLLSDDEVTIELEVFVNKSTATHLNSGEDQLEDVLVLHLHRGKDYFLPVTGNYCPSCFGTPIHALIHMRQPIQDILPETIRKLTLMPLQSGEDFFWDEKPLDVPKELWMMVDHLYHNACQKKDLFQQPGPRAEFPEIRDCLDTGTLDTLVGSSCSVAEVLLLFLESLPEPVICFQLYDRSVESAGSYGLSSQVVSMLPRCHKNVFNYLMAFLRELLQHSEKNHLDGHILASVFGPVLLRPPPGHPAPDTVEKQKAQQFLQHFLFQEGSSP</sequence>
<organism evidence="8 9">
    <name type="scientific">Pantherophis guttatus</name>
    <name type="common">Corn snake</name>
    <name type="synonym">Elaphe guttata</name>
    <dbReference type="NCBI Taxonomy" id="94885"/>
    <lineage>
        <taxon>Eukaryota</taxon>
        <taxon>Metazoa</taxon>
        <taxon>Chordata</taxon>
        <taxon>Craniata</taxon>
        <taxon>Vertebrata</taxon>
        <taxon>Euteleostomi</taxon>
        <taxon>Lepidosauria</taxon>
        <taxon>Squamata</taxon>
        <taxon>Bifurcata</taxon>
        <taxon>Unidentata</taxon>
        <taxon>Episquamata</taxon>
        <taxon>Toxicofera</taxon>
        <taxon>Serpentes</taxon>
        <taxon>Colubroidea</taxon>
        <taxon>Colubridae</taxon>
        <taxon>Colubrinae</taxon>
        <taxon>Pantherophis</taxon>
    </lineage>
</organism>
<proteinExistence type="predicted"/>
<dbReference type="AlphaFoldDB" id="A0A6P9BEC1"/>
<dbReference type="InterPro" id="IPR031896">
    <property type="entry name" value="INPP5B_PH_dom"/>
</dbReference>
<comment type="subcellular location">
    <subcellularLocation>
        <location evidence="2">Cytoplasmic vesicle</location>
        <location evidence="2">Phagosome membrane</location>
    </subcellularLocation>
    <subcellularLocation>
        <location evidence="1">Early endosome membrane</location>
    </subcellularLocation>
</comment>
<dbReference type="Pfam" id="PF00620">
    <property type="entry name" value="RhoGAP"/>
    <property type="match status" value="1"/>
</dbReference>
<dbReference type="GO" id="GO:0030670">
    <property type="term" value="C:phagocytic vesicle membrane"/>
    <property type="evidence" value="ECO:0007669"/>
    <property type="project" value="UniProtKB-SubCell"/>
</dbReference>
<evidence type="ECO:0000256" key="4">
    <source>
        <dbReference type="ARBA" id="ARBA00022753"/>
    </source>
</evidence>
<dbReference type="Gene3D" id="1.10.555.10">
    <property type="entry name" value="Rho GTPase activation protein"/>
    <property type="match status" value="1"/>
</dbReference>
<dbReference type="GO" id="GO:0007165">
    <property type="term" value="P:signal transduction"/>
    <property type="evidence" value="ECO:0007669"/>
    <property type="project" value="InterPro"/>
</dbReference>
<dbReference type="GO" id="GO:0046856">
    <property type="term" value="P:phosphatidylinositol dephosphorylation"/>
    <property type="evidence" value="ECO:0007669"/>
    <property type="project" value="InterPro"/>
</dbReference>
<dbReference type="PANTHER" id="PTHR11200">
    <property type="entry name" value="INOSITOL 5-PHOSPHATASE"/>
    <property type="match status" value="1"/>
</dbReference>
<dbReference type="InterPro" id="IPR000198">
    <property type="entry name" value="RhoGAP_dom"/>
</dbReference>
<dbReference type="Gene3D" id="3.60.10.10">
    <property type="entry name" value="Endonuclease/exonuclease/phosphatase"/>
    <property type="match status" value="1"/>
</dbReference>
<reference evidence="9" key="1">
    <citation type="submission" date="2025-08" db="UniProtKB">
        <authorList>
            <consortium name="RefSeq"/>
        </authorList>
    </citation>
    <scope>IDENTIFICATION</scope>
    <source>
        <tissue evidence="9">Blood</tissue>
    </source>
</reference>
<keyword evidence="4" id="KW-0967">Endosome</keyword>
<name>A0A6P9BEC1_PANGU</name>
<dbReference type="Pfam" id="PF21310">
    <property type="entry name" value="OCRL-like_ASH"/>
    <property type="match status" value="1"/>
</dbReference>
<feature type="compositionally biased region" description="Low complexity" evidence="6">
    <location>
        <begin position="182"/>
        <end position="195"/>
    </location>
</feature>
<evidence type="ECO:0000256" key="6">
    <source>
        <dbReference type="SAM" id="MobiDB-lite"/>
    </source>
</evidence>
<dbReference type="PROSITE" id="PS50238">
    <property type="entry name" value="RHOGAP"/>
    <property type="match status" value="1"/>
</dbReference>
<dbReference type="InterPro" id="IPR000300">
    <property type="entry name" value="IPPc"/>
</dbReference>
<protein>
    <recommendedName>
        <fullName evidence="3">phosphoinositide 5-phosphatase</fullName>
        <ecNumber evidence="3">3.1.3.36</ecNumber>
    </recommendedName>
</protein>
<dbReference type="CTD" id="3633"/>
<dbReference type="SMART" id="SM00128">
    <property type="entry name" value="IPPc"/>
    <property type="match status" value="1"/>
</dbReference>
<dbReference type="KEGG" id="pgut:117663282"/>